<dbReference type="GO" id="GO:0016787">
    <property type="term" value="F:hydrolase activity"/>
    <property type="evidence" value="ECO:0007669"/>
    <property type="project" value="UniProtKB-KW"/>
</dbReference>
<evidence type="ECO:0000256" key="1">
    <source>
        <dbReference type="ARBA" id="ARBA00023239"/>
    </source>
</evidence>
<proteinExistence type="predicted"/>
<accession>A0ABW4MMP4</accession>
<dbReference type="InterPro" id="IPR013974">
    <property type="entry name" value="SAF"/>
</dbReference>
<dbReference type="Gene3D" id="2.30.130.110">
    <property type="match status" value="1"/>
</dbReference>
<protein>
    <submittedName>
        <fullName evidence="3">UxaA family hydrolase</fullName>
    </submittedName>
</protein>
<dbReference type="Pfam" id="PF08666">
    <property type="entry name" value="SAF"/>
    <property type="match status" value="1"/>
</dbReference>
<gene>
    <name evidence="3" type="ORF">ACFSFW_11435</name>
</gene>
<dbReference type="SMART" id="SM00858">
    <property type="entry name" value="SAF"/>
    <property type="match status" value="1"/>
</dbReference>
<dbReference type="Proteomes" id="UP001597227">
    <property type="component" value="Unassembled WGS sequence"/>
</dbReference>
<keyword evidence="3" id="KW-0378">Hydrolase</keyword>
<sequence length="99" mass="10839">MSQSFSAVLMNERDNVATVLVDLEAKIIVTASYGDRKIDVKLLHSIPFGHKFAVDSIKKGEKIYKYGEIIGVASCDIEIGEHVHVHNLEGTRGRGDISG</sequence>
<dbReference type="CDD" id="cd11613">
    <property type="entry name" value="SAF_AH_GD"/>
    <property type="match status" value="1"/>
</dbReference>
<evidence type="ECO:0000259" key="2">
    <source>
        <dbReference type="SMART" id="SM00858"/>
    </source>
</evidence>
<dbReference type="RefSeq" id="WP_304214985.1">
    <property type="nucleotide sequence ID" value="NZ_JBHUEK010000018.1"/>
</dbReference>
<dbReference type="EMBL" id="JBHUEK010000018">
    <property type="protein sequence ID" value="MFD1779282.1"/>
    <property type="molecule type" value="Genomic_DNA"/>
</dbReference>
<comment type="caution">
    <text evidence="3">The sequence shown here is derived from an EMBL/GenBank/DDBJ whole genome shotgun (WGS) entry which is preliminary data.</text>
</comment>
<feature type="domain" description="SAF" evidence="2">
    <location>
        <begin position="14"/>
        <end position="89"/>
    </location>
</feature>
<dbReference type="PANTHER" id="PTHR30536:SF5">
    <property type="entry name" value="ALTRONATE DEHYDRATASE"/>
    <property type="match status" value="1"/>
</dbReference>
<dbReference type="InterPro" id="IPR052172">
    <property type="entry name" value="UxaA_altronate/galactarate_dh"/>
</dbReference>
<reference evidence="4" key="1">
    <citation type="journal article" date="2019" name="Int. J. Syst. Evol. Microbiol.">
        <title>The Global Catalogue of Microorganisms (GCM) 10K type strain sequencing project: providing services to taxonomists for standard genome sequencing and annotation.</title>
        <authorList>
            <consortium name="The Broad Institute Genomics Platform"/>
            <consortium name="The Broad Institute Genome Sequencing Center for Infectious Disease"/>
            <person name="Wu L."/>
            <person name="Ma J."/>
        </authorList>
    </citation>
    <scope>NUCLEOTIDE SEQUENCE [LARGE SCALE GENOMIC DNA]</scope>
    <source>
        <strain evidence="4">CCUG 15531</strain>
    </source>
</reference>
<evidence type="ECO:0000313" key="3">
    <source>
        <dbReference type="EMBL" id="MFD1779282.1"/>
    </source>
</evidence>
<name>A0ABW4MMP4_9BACI</name>
<dbReference type="PANTHER" id="PTHR30536">
    <property type="entry name" value="ALTRONATE/GALACTARATE DEHYDRATASE"/>
    <property type="match status" value="1"/>
</dbReference>
<evidence type="ECO:0000313" key="4">
    <source>
        <dbReference type="Proteomes" id="UP001597227"/>
    </source>
</evidence>
<organism evidence="3 4">
    <name type="scientific">Fredinandcohnia salidurans</name>
    <dbReference type="NCBI Taxonomy" id="2595041"/>
    <lineage>
        <taxon>Bacteria</taxon>
        <taxon>Bacillati</taxon>
        <taxon>Bacillota</taxon>
        <taxon>Bacilli</taxon>
        <taxon>Bacillales</taxon>
        <taxon>Bacillaceae</taxon>
        <taxon>Fredinandcohnia</taxon>
    </lineage>
</organism>
<keyword evidence="4" id="KW-1185">Reference proteome</keyword>
<keyword evidence="1" id="KW-0456">Lyase</keyword>
<dbReference type="InterPro" id="IPR044144">
    <property type="entry name" value="SAF_UxaA/GarD"/>
</dbReference>